<protein>
    <recommendedName>
        <fullName evidence="2">Thioredoxin domain-containing protein</fullName>
    </recommendedName>
</protein>
<dbReference type="InParanoid" id="A0A0C3HX34"/>
<dbReference type="InterPro" id="IPR045108">
    <property type="entry name" value="TXNDC17-like"/>
</dbReference>
<reference evidence="3 4" key="1">
    <citation type="submission" date="2014-04" db="EMBL/GenBank/DDBJ databases">
        <authorList>
            <consortium name="DOE Joint Genome Institute"/>
            <person name="Kuo A."/>
            <person name="Martino E."/>
            <person name="Perotto S."/>
            <person name="Kohler A."/>
            <person name="Nagy L.G."/>
            <person name="Floudas D."/>
            <person name="Copeland A."/>
            <person name="Barry K.W."/>
            <person name="Cichocki N."/>
            <person name="Veneault-Fourrey C."/>
            <person name="LaButti K."/>
            <person name="Lindquist E.A."/>
            <person name="Lipzen A."/>
            <person name="Lundell T."/>
            <person name="Morin E."/>
            <person name="Murat C."/>
            <person name="Sun H."/>
            <person name="Tunlid A."/>
            <person name="Henrissat B."/>
            <person name="Grigoriev I.V."/>
            <person name="Hibbett D.S."/>
            <person name="Martin F."/>
            <person name="Nordberg H.P."/>
            <person name="Cantor M.N."/>
            <person name="Hua S.X."/>
        </authorList>
    </citation>
    <scope>NUCLEOTIDE SEQUENCE [LARGE SCALE GENOMIC DNA]</scope>
    <source>
        <strain evidence="3 4">Zn</strain>
    </source>
</reference>
<organism evidence="3 4">
    <name type="scientific">Oidiodendron maius (strain Zn)</name>
    <dbReference type="NCBI Taxonomy" id="913774"/>
    <lineage>
        <taxon>Eukaryota</taxon>
        <taxon>Fungi</taxon>
        <taxon>Dikarya</taxon>
        <taxon>Ascomycota</taxon>
        <taxon>Pezizomycotina</taxon>
        <taxon>Leotiomycetes</taxon>
        <taxon>Leotiomycetes incertae sedis</taxon>
        <taxon>Myxotrichaceae</taxon>
        <taxon>Oidiodendron</taxon>
    </lineage>
</organism>
<gene>
    <name evidence="3" type="ORF">OIDMADRAFT_16173</name>
</gene>
<dbReference type="Proteomes" id="UP000054321">
    <property type="component" value="Unassembled WGS sequence"/>
</dbReference>
<dbReference type="SUPFAM" id="SSF52833">
    <property type="entry name" value="Thioredoxin-like"/>
    <property type="match status" value="1"/>
</dbReference>
<comment type="similarity">
    <text evidence="1">Belongs to the thioredoxin family.</text>
</comment>
<feature type="domain" description="Thioredoxin" evidence="2">
    <location>
        <begin position="11"/>
        <end position="121"/>
    </location>
</feature>
<dbReference type="GO" id="GO:0047134">
    <property type="term" value="F:protein-disulfide reductase [NAD(P)H] activity"/>
    <property type="evidence" value="ECO:0007669"/>
    <property type="project" value="InterPro"/>
</dbReference>
<dbReference type="PANTHER" id="PTHR12452:SF0">
    <property type="entry name" value="THIOREDOXIN DOMAIN-CONTAINING PROTEIN 17"/>
    <property type="match status" value="1"/>
</dbReference>
<sequence>MPLQETSESLEAIARALKSGASASQPSFLVVYASKTNGRSWCGDCRAAEPQVEKVFASVPQTVRVAYAGQQGEWRDPSNGFRQDPFQVTNLPTIIKVTADGEWTRLVEADVNDQEKLAAFVES</sequence>
<accession>A0A0C3HX34</accession>
<dbReference type="PANTHER" id="PTHR12452">
    <property type="entry name" value="42-9-9 PROTEIN-RELATED"/>
    <property type="match status" value="1"/>
</dbReference>
<dbReference type="InterPro" id="IPR010357">
    <property type="entry name" value="TXNDC17_dom"/>
</dbReference>
<name>A0A0C3HX34_OIDMZ</name>
<evidence type="ECO:0000259" key="2">
    <source>
        <dbReference type="Pfam" id="PF06110"/>
    </source>
</evidence>
<dbReference type="Gene3D" id="3.40.30.10">
    <property type="entry name" value="Glutaredoxin"/>
    <property type="match status" value="1"/>
</dbReference>
<reference evidence="4" key="2">
    <citation type="submission" date="2015-01" db="EMBL/GenBank/DDBJ databases">
        <title>Evolutionary Origins and Diversification of the Mycorrhizal Mutualists.</title>
        <authorList>
            <consortium name="DOE Joint Genome Institute"/>
            <consortium name="Mycorrhizal Genomics Consortium"/>
            <person name="Kohler A."/>
            <person name="Kuo A."/>
            <person name="Nagy L.G."/>
            <person name="Floudas D."/>
            <person name="Copeland A."/>
            <person name="Barry K.W."/>
            <person name="Cichocki N."/>
            <person name="Veneault-Fourrey C."/>
            <person name="LaButti K."/>
            <person name="Lindquist E.A."/>
            <person name="Lipzen A."/>
            <person name="Lundell T."/>
            <person name="Morin E."/>
            <person name="Murat C."/>
            <person name="Riley R."/>
            <person name="Ohm R."/>
            <person name="Sun H."/>
            <person name="Tunlid A."/>
            <person name="Henrissat B."/>
            <person name="Grigoriev I.V."/>
            <person name="Hibbett D.S."/>
            <person name="Martin F."/>
        </authorList>
    </citation>
    <scope>NUCLEOTIDE SEQUENCE [LARGE SCALE GENOMIC DNA]</scope>
    <source>
        <strain evidence="4">Zn</strain>
    </source>
</reference>
<evidence type="ECO:0000313" key="4">
    <source>
        <dbReference type="Proteomes" id="UP000054321"/>
    </source>
</evidence>
<proteinExistence type="inferred from homology"/>
<dbReference type="GO" id="GO:0005829">
    <property type="term" value="C:cytosol"/>
    <property type="evidence" value="ECO:0007669"/>
    <property type="project" value="TreeGrafter"/>
</dbReference>
<dbReference type="EMBL" id="KN832870">
    <property type="protein sequence ID" value="KIN07495.1"/>
    <property type="molecule type" value="Genomic_DNA"/>
</dbReference>
<dbReference type="Pfam" id="PF06110">
    <property type="entry name" value="TXD17-like_Trx"/>
    <property type="match status" value="1"/>
</dbReference>
<dbReference type="STRING" id="913774.A0A0C3HX34"/>
<keyword evidence="4" id="KW-1185">Reference proteome</keyword>
<dbReference type="OrthoDB" id="78947at2759"/>
<evidence type="ECO:0000313" key="3">
    <source>
        <dbReference type="EMBL" id="KIN07495.1"/>
    </source>
</evidence>
<dbReference type="AlphaFoldDB" id="A0A0C3HX34"/>
<evidence type="ECO:0000256" key="1">
    <source>
        <dbReference type="ARBA" id="ARBA00008987"/>
    </source>
</evidence>
<dbReference type="InterPro" id="IPR036249">
    <property type="entry name" value="Thioredoxin-like_sf"/>
</dbReference>
<dbReference type="HOGENOM" id="CLU_120161_1_0_1"/>